<reference evidence="2 3" key="1">
    <citation type="submission" date="2017-02" db="EMBL/GenBank/DDBJ databases">
        <authorList>
            <person name="Peterson S.W."/>
        </authorList>
    </citation>
    <scope>NUCLEOTIDE SEQUENCE [LARGE SCALE GENOMIC DNA]</scope>
    <source>
        <strain evidence="2 3">M1</strain>
    </source>
</reference>
<accession>A0A1T5L2G9</accession>
<gene>
    <name evidence="2" type="ORF">SAMN02194393_02406</name>
</gene>
<feature type="region of interest" description="Disordered" evidence="1">
    <location>
        <begin position="1"/>
        <end position="26"/>
    </location>
</feature>
<protein>
    <submittedName>
        <fullName evidence="2">Spo0E like sporulation regulatory protein</fullName>
    </submittedName>
</protein>
<dbReference type="InterPro" id="IPR036638">
    <property type="entry name" value="HLH_DNA-bd_sf"/>
</dbReference>
<dbReference type="OrthoDB" id="2680637at2"/>
<evidence type="ECO:0000313" key="3">
    <source>
        <dbReference type="Proteomes" id="UP000190285"/>
    </source>
</evidence>
<dbReference type="SUPFAM" id="SSF140500">
    <property type="entry name" value="BAS1536-like"/>
    <property type="match status" value="1"/>
</dbReference>
<dbReference type="RefSeq" id="WP_079491911.1">
    <property type="nucleotide sequence ID" value="NZ_FUZT01000005.1"/>
</dbReference>
<keyword evidence="3" id="KW-1185">Reference proteome</keyword>
<organism evidence="2 3">
    <name type="scientific">Maledivibacter halophilus</name>
    <dbReference type="NCBI Taxonomy" id="36842"/>
    <lineage>
        <taxon>Bacteria</taxon>
        <taxon>Bacillati</taxon>
        <taxon>Bacillota</taxon>
        <taxon>Clostridia</taxon>
        <taxon>Peptostreptococcales</taxon>
        <taxon>Caminicellaceae</taxon>
        <taxon>Maledivibacter</taxon>
    </lineage>
</organism>
<dbReference type="GO" id="GO:0043937">
    <property type="term" value="P:regulation of sporulation"/>
    <property type="evidence" value="ECO:0007669"/>
    <property type="project" value="InterPro"/>
</dbReference>
<dbReference type="InterPro" id="IPR018540">
    <property type="entry name" value="Spo0E-like"/>
</dbReference>
<dbReference type="AlphaFoldDB" id="A0A1T5L2G9"/>
<name>A0A1T5L2G9_9FIRM</name>
<dbReference type="Gene3D" id="4.10.280.10">
    <property type="entry name" value="Helix-loop-helix DNA-binding domain"/>
    <property type="match status" value="1"/>
</dbReference>
<dbReference type="InterPro" id="IPR037208">
    <property type="entry name" value="Spo0E-like_sf"/>
</dbReference>
<evidence type="ECO:0000256" key="1">
    <source>
        <dbReference type="SAM" id="MobiDB-lite"/>
    </source>
</evidence>
<dbReference type="Proteomes" id="UP000190285">
    <property type="component" value="Unassembled WGS sequence"/>
</dbReference>
<dbReference type="Pfam" id="PF09388">
    <property type="entry name" value="SpoOE-like"/>
    <property type="match status" value="1"/>
</dbReference>
<evidence type="ECO:0000313" key="2">
    <source>
        <dbReference type="EMBL" id="SKC70252.1"/>
    </source>
</evidence>
<dbReference type="EMBL" id="FUZT01000005">
    <property type="protein sequence ID" value="SKC70252.1"/>
    <property type="molecule type" value="Genomic_DNA"/>
</dbReference>
<proteinExistence type="predicted"/>
<dbReference type="GO" id="GO:0046983">
    <property type="term" value="F:protein dimerization activity"/>
    <property type="evidence" value="ECO:0007669"/>
    <property type="project" value="InterPro"/>
</dbReference>
<sequence length="83" mass="9694">MSYNDLKEKGCKKDHSTLSQKEKDTPLKEELKEIKESINNMRSKMCKIAGFDKKKNIVISREALKASQELDVLITKYYQKNKI</sequence>